<evidence type="ECO:0000256" key="3">
    <source>
        <dbReference type="ARBA" id="ARBA00022729"/>
    </source>
</evidence>
<feature type="domain" description="Carbohydrate-binding module family 96" evidence="5">
    <location>
        <begin position="17"/>
        <end position="195"/>
    </location>
</feature>
<dbReference type="NCBIfam" id="NF033679">
    <property type="entry name" value="DNRLRE_dom"/>
    <property type="match status" value="1"/>
</dbReference>
<dbReference type="Gene3D" id="2.60.120.970">
    <property type="match status" value="1"/>
</dbReference>
<evidence type="ECO:0000259" key="5">
    <source>
        <dbReference type="Pfam" id="PF24517"/>
    </source>
</evidence>
<dbReference type="AlphaFoldDB" id="A0A975J0K1"/>
<dbReference type="KEGG" id="lamb:KBB96_02640"/>
<sequence>MKPLLLLLASAAITCGVTLTPTQDTDVYQFTTYPTSTTYSLGVNASNGEGHSQKTLLKFNPTTTTLGMSATEIGTAKLRLYILPDGSPSSGYGGTLVPGAVTVHPQGTAWTVATARWSTFSPGTSLGSIAITQPSTETTAVWVELDVTAQVKAWVTTPSTNNGFVIQSANENAVPLLNVAFASMETGFPPQLVVEKVQPKPFQMTGFTMSGANVTLGWNSVVGKSYRVEESPDMTTWAPRQTVVASSTESSLTIAKTVYAGGKGFFRVVAVQ</sequence>
<evidence type="ECO:0000313" key="7">
    <source>
        <dbReference type="Proteomes" id="UP000676169"/>
    </source>
</evidence>
<gene>
    <name evidence="6" type="ORF">KBB96_02640</name>
</gene>
<keyword evidence="2" id="KW-0964">Secreted</keyword>
<reference evidence="6" key="1">
    <citation type="submission" date="2021-04" db="EMBL/GenBank/DDBJ databases">
        <title>Luteolibacter sp. 32A isolated from the skin of an Anderson's salamander (Ambystoma andersonii).</title>
        <authorList>
            <person name="Spergser J."/>
            <person name="Busse H.-J."/>
        </authorList>
    </citation>
    <scope>NUCLEOTIDE SEQUENCE</scope>
    <source>
        <strain evidence="6">32A</strain>
    </source>
</reference>
<comment type="subcellular location">
    <subcellularLocation>
        <location evidence="1">Secreted</location>
    </subcellularLocation>
</comment>
<organism evidence="6 7">
    <name type="scientific">Luteolibacter ambystomatis</name>
    <dbReference type="NCBI Taxonomy" id="2824561"/>
    <lineage>
        <taxon>Bacteria</taxon>
        <taxon>Pseudomonadati</taxon>
        <taxon>Verrucomicrobiota</taxon>
        <taxon>Verrucomicrobiia</taxon>
        <taxon>Verrucomicrobiales</taxon>
        <taxon>Verrucomicrobiaceae</taxon>
        <taxon>Luteolibacter</taxon>
    </lineage>
</organism>
<keyword evidence="7" id="KW-1185">Reference proteome</keyword>
<evidence type="ECO:0000256" key="2">
    <source>
        <dbReference type="ARBA" id="ARBA00022525"/>
    </source>
</evidence>
<dbReference type="GO" id="GO:0005576">
    <property type="term" value="C:extracellular region"/>
    <property type="evidence" value="ECO:0007669"/>
    <property type="project" value="UniProtKB-SubCell"/>
</dbReference>
<feature type="signal peptide" evidence="4">
    <location>
        <begin position="1"/>
        <end position="19"/>
    </location>
</feature>
<evidence type="ECO:0000256" key="1">
    <source>
        <dbReference type="ARBA" id="ARBA00004613"/>
    </source>
</evidence>
<name>A0A975J0K1_9BACT</name>
<keyword evidence="3 4" id="KW-0732">Signal</keyword>
<evidence type="ECO:0000313" key="6">
    <source>
        <dbReference type="EMBL" id="QUE51796.1"/>
    </source>
</evidence>
<proteinExistence type="predicted"/>
<dbReference type="EMBL" id="CP073100">
    <property type="protein sequence ID" value="QUE51796.1"/>
    <property type="molecule type" value="Genomic_DNA"/>
</dbReference>
<feature type="chain" id="PRO_5037777431" evidence="4">
    <location>
        <begin position="20"/>
        <end position="272"/>
    </location>
</feature>
<accession>A0A975J0K1</accession>
<dbReference type="InterPro" id="IPR055372">
    <property type="entry name" value="CBM96"/>
</dbReference>
<dbReference type="RefSeq" id="WP_211631977.1">
    <property type="nucleotide sequence ID" value="NZ_CP073100.1"/>
</dbReference>
<dbReference type="Proteomes" id="UP000676169">
    <property type="component" value="Chromosome"/>
</dbReference>
<protein>
    <submittedName>
        <fullName evidence="6">DNRLRE domain-containing protein</fullName>
    </submittedName>
</protein>
<evidence type="ECO:0000256" key="4">
    <source>
        <dbReference type="SAM" id="SignalP"/>
    </source>
</evidence>
<dbReference type="Pfam" id="PF24517">
    <property type="entry name" value="CBM96"/>
    <property type="match status" value="1"/>
</dbReference>